<dbReference type="InterPro" id="IPR002192">
    <property type="entry name" value="PPDK_AMP/ATP-bd"/>
</dbReference>
<evidence type="ECO:0000313" key="2">
    <source>
        <dbReference type="EMBL" id="MFC4587983.1"/>
    </source>
</evidence>
<keyword evidence="3" id="KW-1185">Reference proteome</keyword>
<evidence type="ECO:0000259" key="1">
    <source>
        <dbReference type="Pfam" id="PF01326"/>
    </source>
</evidence>
<organism evidence="2 3">
    <name type="scientific">Sphaerisporangium corydalis</name>
    <dbReference type="NCBI Taxonomy" id="1441875"/>
    <lineage>
        <taxon>Bacteria</taxon>
        <taxon>Bacillati</taxon>
        <taxon>Actinomycetota</taxon>
        <taxon>Actinomycetes</taxon>
        <taxon>Streptosporangiales</taxon>
        <taxon>Streptosporangiaceae</taxon>
        <taxon>Sphaerisporangium</taxon>
    </lineage>
</organism>
<sequence>MRSLVEEWNGPAGFCVVVPPERMPPGGELGPLGLIAYGAYDEFGQNEADPSVDVRLCVAGVDSVPPPLTFRNIRGAEAVESAALEILARAARQDVGHGVLLVAQSFVPARVSAVVTTPDPCTVQVRACWGLGEDLLAGGVSADNFVLRRSDLALQIVERAVKPWRDVPAEVGVSRVSTAFHLRNVLCLSGDQVRDLATRGLRVMEQMNREVPVEFSLTLLGPRLTGTGGYA</sequence>
<dbReference type="EMBL" id="JBHSFN010000010">
    <property type="protein sequence ID" value="MFC4587983.1"/>
    <property type="molecule type" value="Genomic_DNA"/>
</dbReference>
<dbReference type="Pfam" id="PF01326">
    <property type="entry name" value="PPDK_N"/>
    <property type="match status" value="1"/>
</dbReference>
<protein>
    <submittedName>
        <fullName evidence="2">PEP/pyruvate-binding domain-containing protein</fullName>
    </submittedName>
</protein>
<reference evidence="3" key="1">
    <citation type="journal article" date="2019" name="Int. J. Syst. Evol. Microbiol.">
        <title>The Global Catalogue of Microorganisms (GCM) 10K type strain sequencing project: providing services to taxonomists for standard genome sequencing and annotation.</title>
        <authorList>
            <consortium name="The Broad Institute Genomics Platform"/>
            <consortium name="The Broad Institute Genome Sequencing Center for Infectious Disease"/>
            <person name="Wu L."/>
            <person name="Ma J."/>
        </authorList>
    </citation>
    <scope>NUCLEOTIDE SEQUENCE [LARGE SCALE GENOMIC DNA]</scope>
    <source>
        <strain evidence="3">CCUG 49560</strain>
    </source>
</reference>
<dbReference type="Gene3D" id="3.30.470.20">
    <property type="entry name" value="ATP-grasp fold, B domain"/>
    <property type="match status" value="1"/>
</dbReference>
<dbReference type="Proteomes" id="UP001595891">
    <property type="component" value="Unassembled WGS sequence"/>
</dbReference>
<dbReference type="RefSeq" id="WP_262840756.1">
    <property type="nucleotide sequence ID" value="NZ_JANZYP010000002.1"/>
</dbReference>
<accession>A0ABV9EGR6</accession>
<proteinExistence type="predicted"/>
<name>A0ABV9EGR6_9ACTN</name>
<evidence type="ECO:0000313" key="3">
    <source>
        <dbReference type="Proteomes" id="UP001595891"/>
    </source>
</evidence>
<dbReference type="SUPFAM" id="SSF56059">
    <property type="entry name" value="Glutathione synthetase ATP-binding domain-like"/>
    <property type="match status" value="1"/>
</dbReference>
<comment type="caution">
    <text evidence="2">The sequence shown here is derived from an EMBL/GenBank/DDBJ whole genome shotgun (WGS) entry which is preliminary data.</text>
</comment>
<gene>
    <name evidence="2" type="ORF">ACFO8L_17965</name>
</gene>
<feature type="domain" description="Pyruvate phosphate dikinase AMP/ATP-binding" evidence="1">
    <location>
        <begin position="102"/>
        <end position="217"/>
    </location>
</feature>